<dbReference type="Gramene" id="OPUNC06G11130.1">
    <property type="protein sequence ID" value="OPUNC06G11130.1"/>
    <property type="gene ID" value="OPUNC06G11130"/>
</dbReference>
<evidence type="ECO:0000256" key="1">
    <source>
        <dbReference type="SAM" id="MobiDB-lite"/>
    </source>
</evidence>
<feature type="transmembrane region" description="Helical" evidence="2">
    <location>
        <begin position="350"/>
        <end position="371"/>
    </location>
</feature>
<feature type="transmembrane region" description="Helical" evidence="2">
    <location>
        <begin position="502"/>
        <end position="519"/>
    </location>
</feature>
<feature type="transmembrane region" description="Helical" evidence="2">
    <location>
        <begin position="301"/>
        <end position="318"/>
    </location>
</feature>
<feature type="transmembrane region" description="Helical" evidence="2">
    <location>
        <begin position="969"/>
        <end position="989"/>
    </location>
</feature>
<dbReference type="AlphaFoldDB" id="A0A0E0LAN2"/>
<feature type="domain" description="PGG" evidence="3">
    <location>
        <begin position="853"/>
        <end position="962"/>
    </location>
</feature>
<dbReference type="Pfam" id="PF13962">
    <property type="entry name" value="PGG"/>
    <property type="match status" value="5"/>
</dbReference>
<feature type="transmembrane region" description="Helical" evidence="2">
    <location>
        <begin position="194"/>
        <end position="211"/>
    </location>
</feature>
<feature type="compositionally biased region" description="Polar residues" evidence="1">
    <location>
        <begin position="56"/>
        <end position="73"/>
    </location>
</feature>
<feature type="region of interest" description="Disordered" evidence="1">
    <location>
        <begin position="1"/>
        <end position="98"/>
    </location>
</feature>
<feature type="region of interest" description="Disordered" evidence="1">
    <location>
        <begin position="468"/>
        <end position="491"/>
    </location>
</feature>
<dbReference type="HOGENOM" id="CLU_007110_1_0_1"/>
<evidence type="ECO:0000313" key="4">
    <source>
        <dbReference type="EnsemblPlants" id="OPUNC06G11130.1"/>
    </source>
</evidence>
<dbReference type="STRING" id="4537.A0A0E0LAN2"/>
<feature type="compositionally biased region" description="Polar residues" evidence="1">
    <location>
        <begin position="474"/>
        <end position="490"/>
    </location>
</feature>
<protein>
    <recommendedName>
        <fullName evidence="3">PGG domain-containing protein</fullName>
    </recommendedName>
</protein>
<feature type="domain" description="PGG" evidence="3">
    <location>
        <begin position="293"/>
        <end position="405"/>
    </location>
</feature>
<feature type="transmembrane region" description="Helical" evidence="2">
    <location>
        <begin position="161"/>
        <end position="182"/>
    </location>
</feature>
<accession>A0A0E0LAN2</accession>
<dbReference type="PANTHER" id="PTHR24177">
    <property type="entry name" value="CASKIN"/>
    <property type="match status" value="1"/>
</dbReference>
<feature type="transmembrane region" description="Helical" evidence="2">
    <location>
        <begin position="860"/>
        <end position="877"/>
    </location>
</feature>
<feature type="transmembrane region" description="Helical" evidence="2">
    <location>
        <begin position="611"/>
        <end position="633"/>
    </location>
</feature>
<feature type="transmembrane region" description="Helical" evidence="2">
    <location>
        <begin position="383"/>
        <end position="401"/>
    </location>
</feature>
<feature type="transmembrane region" description="Helical" evidence="2">
    <location>
        <begin position="907"/>
        <end position="927"/>
    </location>
</feature>
<organism evidence="4">
    <name type="scientific">Oryza punctata</name>
    <name type="common">Red rice</name>
    <dbReference type="NCBI Taxonomy" id="4537"/>
    <lineage>
        <taxon>Eukaryota</taxon>
        <taxon>Viridiplantae</taxon>
        <taxon>Streptophyta</taxon>
        <taxon>Embryophyta</taxon>
        <taxon>Tracheophyta</taxon>
        <taxon>Spermatophyta</taxon>
        <taxon>Magnoliopsida</taxon>
        <taxon>Liliopsida</taxon>
        <taxon>Poales</taxon>
        <taxon>Poaceae</taxon>
        <taxon>BOP clade</taxon>
        <taxon>Oryzoideae</taxon>
        <taxon>Oryzeae</taxon>
        <taxon>Oryzinae</taxon>
        <taxon>Oryza</taxon>
    </lineage>
</organism>
<feature type="transmembrane region" description="Helical" evidence="2">
    <location>
        <begin position="686"/>
        <end position="703"/>
    </location>
</feature>
<evidence type="ECO:0000256" key="2">
    <source>
        <dbReference type="SAM" id="Phobius"/>
    </source>
</evidence>
<keyword evidence="2" id="KW-1133">Transmembrane helix</keyword>
<feature type="transmembrane region" description="Helical" evidence="2">
    <location>
        <begin position="549"/>
        <end position="569"/>
    </location>
</feature>
<dbReference type="eggNOG" id="KOG0504">
    <property type="taxonomic scope" value="Eukaryota"/>
</dbReference>
<dbReference type="EnsemblPlants" id="OPUNC06G11130.1">
    <property type="protein sequence ID" value="OPUNC06G11130.1"/>
    <property type="gene ID" value="OPUNC06G11130"/>
</dbReference>
<sequence length="1031" mass="114611">MGRRLSPLAAIPWLSRPSPRCHAGHHGPSRRKRWDLRSSTRRQRKTQDSLGIFELNSMSSVEKPSNGRSNGHAPTNAAAADAAQAPQAQQGQTEQNPCDARSEADLLWKLRKYLVLLAILAAAITFQAGLGPPGGFWQQGQHGYHAGDVVLRYSYPRRYLVFFYCNTTAFGASLIVLILLLVKELSRKAIWLRSLQFAMVLGLLGLMGAYAAGSCREVRTSVYIWALLVGIFAYITLHVVFFRHLAPQWLCEIFYTIRKQWKEILGSIHGDGGTDKTGTPGQTGETGDSDEMKRLEQNRSFLLVLATLAATVTYTAGLNPPGGFWPDDNKPSHLAGDPVLRNHYPRRFKAFLVCNATAFAGSLVIIIMLLSNTAVDHVVKSNALRLCVLVSLFGLMGAYAAGSCREVHTSIYVFALVGAVFLYLCIQWIEHIVPKPDCIKKSIEWVGTKKTHLLQKLGSFIMRGANHTDETRSTPRAQNPENNRRSNTSDTAKDDVQRLRTYLLLLGILAATVTYQAGLNPPGGFWQDNDGHTAGDPILEAINPNRYKAFFYCNATAFVASLVIIILLQSQLITVGAMKRHILQTAMALDLFGLMGAYAAGSSRKFSTSVYVFILALVVFTYFTLHVLLSMALKTQLKTKLEYVPELFHRFTRDCFRRTEGGSDDGRNNLVEQQNEEKDLEKRRKFLMMLAILAASITYQSGLSPPGGFWSDNNGHRAGDPVLHDEFRRRYRIFFYFNATAFMASLAVIMLLVNKRLCHKGLKSCALRACVLVDLISLMGAFAAGSCRRVLTSIYVILVVAAVFVYVMIQILVLQFAEQKVNFLNKRRSGFESQQRSMTPTGPTGSTDKKRTEHKWRKDLMLIGTLAVTVTYQAGLLPPGGLWPSDLDNHYAGDPILKVTHPIRYKVFFYCNATAFMASTVMVILLLNNTISKYKRSLLAMKTAMVLDLLGLLGAYAAGSCRKFKTSAYIFALVIAVFIYIVIHVLLSFDDVALLVKEKGKKWMPCLKMWDQIETGASDQPSATQSGDPPV</sequence>
<keyword evidence="2" id="KW-0472">Membrane</keyword>
<feature type="transmembrane region" description="Helical" evidence="2">
    <location>
        <begin position="113"/>
        <end position="130"/>
    </location>
</feature>
<feature type="transmembrane region" description="Helical" evidence="2">
    <location>
        <begin position="407"/>
        <end position="426"/>
    </location>
</feature>
<proteinExistence type="predicted"/>
<reference evidence="4" key="2">
    <citation type="submission" date="2018-05" db="EMBL/GenBank/DDBJ databases">
        <title>OpunRS2 (Oryza punctata Reference Sequence Version 2).</title>
        <authorList>
            <person name="Zhang J."/>
            <person name="Kudrna D."/>
            <person name="Lee S."/>
            <person name="Talag J."/>
            <person name="Welchert J."/>
            <person name="Wing R.A."/>
        </authorList>
    </citation>
    <scope>NUCLEOTIDE SEQUENCE [LARGE SCALE GENOMIC DNA]</scope>
</reference>
<evidence type="ECO:0000313" key="5">
    <source>
        <dbReference type="Proteomes" id="UP000026962"/>
    </source>
</evidence>
<feature type="transmembrane region" description="Helical" evidence="2">
    <location>
        <begin position="765"/>
        <end position="784"/>
    </location>
</feature>
<dbReference type="InterPro" id="IPR026961">
    <property type="entry name" value="PGG_dom"/>
</dbReference>
<feature type="transmembrane region" description="Helical" evidence="2">
    <location>
        <begin position="733"/>
        <end position="753"/>
    </location>
</feature>
<feature type="compositionally biased region" description="Low complexity" evidence="1">
    <location>
        <begin position="77"/>
        <end position="92"/>
    </location>
</feature>
<dbReference type="OMA" id="MPCLKMW"/>
<dbReference type="PANTHER" id="PTHR24177:SF394">
    <property type="entry name" value="OS06G0297400 PROTEIN"/>
    <property type="match status" value="1"/>
</dbReference>
<feature type="domain" description="PGG" evidence="3">
    <location>
        <begin position="107"/>
        <end position="216"/>
    </location>
</feature>
<reference evidence="4" key="1">
    <citation type="submission" date="2015-04" db="UniProtKB">
        <authorList>
            <consortium name="EnsemblPlants"/>
        </authorList>
    </citation>
    <scope>IDENTIFICATION</scope>
</reference>
<keyword evidence="2" id="KW-0812">Transmembrane</keyword>
<feature type="domain" description="PGG" evidence="3">
    <location>
        <begin position="495"/>
        <end position="604"/>
    </location>
</feature>
<feature type="transmembrane region" description="Helical" evidence="2">
    <location>
        <begin position="581"/>
        <end position="599"/>
    </location>
</feature>
<feature type="transmembrane region" description="Helical" evidence="2">
    <location>
        <begin position="790"/>
        <end position="817"/>
    </location>
</feature>
<keyword evidence="5" id="KW-1185">Reference proteome</keyword>
<feature type="domain" description="PGG" evidence="3">
    <location>
        <begin position="678"/>
        <end position="788"/>
    </location>
</feature>
<name>A0A0E0LAN2_ORYPU</name>
<dbReference type="Proteomes" id="UP000026962">
    <property type="component" value="Chromosome 6"/>
</dbReference>
<feature type="transmembrane region" description="Helical" evidence="2">
    <location>
        <begin position="939"/>
        <end position="957"/>
    </location>
</feature>
<evidence type="ECO:0000259" key="3">
    <source>
        <dbReference type="Pfam" id="PF13962"/>
    </source>
</evidence>
<feature type="transmembrane region" description="Helical" evidence="2">
    <location>
        <begin position="223"/>
        <end position="242"/>
    </location>
</feature>
<feature type="compositionally biased region" description="Basic residues" evidence="1">
    <location>
        <begin position="22"/>
        <end position="44"/>
    </location>
</feature>
<dbReference type="GO" id="GO:0016020">
    <property type="term" value="C:membrane"/>
    <property type="evidence" value="ECO:0007669"/>
    <property type="project" value="TreeGrafter"/>
</dbReference>